<protein>
    <submittedName>
        <fullName evidence="2">Uncharacterized protein</fullName>
    </submittedName>
</protein>
<evidence type="ECO:0000256" key="1">
    <source>
        <dbReference type="SAM" id="MobiDB-lite"/>
    </source>
</evidence>
<proteinExistence type="predicted"/>
<accession>A0AAD5MGM4</accession>
<dbReference type="AlphaFoldDB" id="A0AAD5MGM4"/>
<dbReference type="EMBL" id="JAHQIW010003323">
    <property type="protein sequence ID" value="KAJ1358202.1"/>
    <property type="molecule type" value="Genomic_DNA"/>
</dbReference>
<evidence type="ECO:0000313" key="2">
    <source>
        <dbReference type="EMBL" id="KAJ1358202.1"/>
    </source>
</evidence>
<evidence type="ECO:0000313" key="3">
    <source>
        <dbReference type="Proteomes" id="UP001196413"/>
    </source>
</evidence>
<reference evidence="2" key="1">
    <citation type="submission" date="2021-06" db="EMBL/GenBank/DDBJ databases">
        <title>Parelaphostrongylus tenuis whole genome reference sequence.</title>
        <authorList>
            <person name="Garwood T.J."/>
            <person name="Larsen P.A."/>
            <person name="Fountain-Jones N.M."/>
            <person name="Garbe J.R."/>
            <person name="Macchietto M.G."/>
            <person name="Kania S.A."/>
            <person name="Gerhold R.W."/>
            <person name="Richards J.E."/>
            <person name="Wolf T.M."/>
        </authorList>
    </citation>
    <scope>NUCLEOTIDE SEQUENCE</scope>
    <source>
        <strain evidence="2">MNPRO001-30</strain>
        <tissue evidence="2">Meninges</tissue>
    </source>
</reference>
<dbReference type="Proteomes" id="UP001196413">
    <property type="component" value="Unassembled WGS sequence"/>
</dbReference>
<feature type="compositionally biased region" description="Polar residues" evidence="1">
    <location>
        <begin position="18"/>
        <end position="48"/>
    </location>
</feature>
<keyword evidence="3" id="KW-1185">Reference proteome</keyword>
<feature type="region of interest" description="Disordered" evidence="1">
    <location>
        <begin position="18"/>
        <end position="102"/>
    </location>
</feature>
<gene>
    <name evidence="2" type="ORF">KIN20_016549</name>
</gene>
<name>A0AAD5MGM4_PARTN</name>
<comment type="caution">
    <text evidence="2">The sequence shown here is derived from an EMBL/GenBank/DDBJ whole genome shotgun (WGS) entry which is preliminary data.</text>
</comment>
<sequence>MCFNYGVSHHSSCCQQETQPAHGTHQTQPAHGPHQTQSAHGPHQTQPVNPVREDPKNSKKTSKTDKNQQKGSTSATKMNRVGNQKKPENVSRRPSSALLPLGQSKVVSPRTINLKRVNVLLDSGAELSFVDEGLAQENGPRQTEKAKLSLECDPAYYPLKAQTLMNTKLLL</sequence>
<feature type="compositionally biased region" description="Basic and acidic residues" evidence="1">
    <location>
        <begin position="51"/>
        <end position="68"/>
    </location>
</feature>
<organism evidence="2 3">
    <name type="scientific">Parelaphostrongylus tenuis</name>
    <name type="common">Meningeal worm</name>
    <dbReference type="NCBI Taxonomy" id="148309"/>
    <lineage>
        <taxon>Eukaryota</taxon>
        <taxon>Metazoa</taxon>
        <taxon>Ecdysozoa</taxon>
        <taxon>Nematoda</taxon>
        <taxon>Chromadorea</taxon>
        <taxon>Rhabditida</taxon>
        <taxon>Rhabditina</taxon>
        <taxon>Rhabditomorpha</taxon>
        <taxon>Strongyloidea</taxon>
        <taxon>Metastrongylidae</taxon>
        <taxon>Parelaphostrongylus</taxon>
    </lineage>
</organism>